<organism evidence="2 3">
    <name type="scientific">Teladorsagia circumcincta</name>
    <name type="common">Brown stomach worm</name>
    <name type="synonym">Ostertagia circumcincta</name>
    <dbReference type="NCBI Taxonomy" id="45464"/>
    <lineage>
        <taxon>Eukaryota</taxon>
        <taxon>Metazoa</taxon>
        <taxon>Ecdysozoa</taxon>
        <taxon>Nematoda</taxon>
        <taxon>Chromadorea</taxon>
        <taxon>Rhabditida</taxon>
        <taxon>Rhabditina</taxon>
        <taxon>Rhabditomorpha</taxon>
        <taxon>Strongyloidea</taxon>
        <taxon>Trichostrongylidae</taxon>
        <taxon>Teladorsagia</taxon>
    </lineage>
</organism>
<keyword evidence="3" id="KW-1185">Reference proteome</keyword>
<dbReference type="InterPro" id="IPR000718">
    <property type="entry name" value="Peptidase_M13"/>
</dbReference>
<protein>
    <recommendedName>
        <fullName evidence="4">Peptidase M13 N-terminal domain-containing protein</fullName>
    </recommendedName>
</protein>
<dbReference type="AlphaFoldDB" id="A0A2G9UR34"/>
<evidence type="ECO:0000313" key="3">
    <source>
        <dbReference type="Proteomes" id="UP000230423"/>
    </source>
</evidence>
<dbReference type="PROSITE" id="PS51885">
    <property type="entry name" value="NEPRILYSIN"/>
    <property type="match status" value="1"/>
</dbReference>
<accession>A0A2G9UR34</accession>
<dbReference type="GO" id="GO:0006508">
    <property type="term" value="P:proteolysis"/>
    <property type="evidence" value="ECO:0007669"/>
    <property type="project" value="InterPro"/>
</dbReference>
<evidence type="ECO:0008006" key="4">
    <source>
        <dbReference type="Google" id="ProtNLM"/>
    </source>
</evidence>
<dbReference type="EMBL" id="KZ345612">
    <property type="protein sequence ID" value="PIO72714.1"/>
    <property type="molecule type" value="Genomic_DNA"/>
</dbReference>
<sequence length="89" mass="10491">MINREENQDKWAWLLRPAALLLAMMSNQATSQQFTRKADLLNVAKIDPCEDFFRFACGNWEVNTLDVPSINEEVSPLLHLYYKFKQREQ</sequence>
<dbReference type="SUPFAM" id="SSF55486">
    <property type="entry name" value="Metalloproteases ('zincins'), catalytic domain"/>
    <property type="match status" value="1"/>
</dbReference>
<feature type="chain" id="PRO_5013822826" description="Peptidase M13 N-terminal domain-containing protein" evidence="1">
    <location>
        <begin position="32"/>
        <end position="89"/>
    </location>
</feature>
<proteinExistence type="predicted"/>
<feature type="signal peptide" evidence="1">
    <location>
        <begin position="1"/>
        <end position="31"/>
    </location>
</feature>
<evidence type="ECO:0000313" key="2">
    <source>
        <dbReference type="EMBL" id="PIO72714.1"/>
    </source>
</evidence>
<feature type="non-terminal residue" evidence="2">
    <location>
        <position position="89"/>
    </location>
</feature>
<dbReference type="Gene3D" id="3.40.390.10">
    <property type="entry name" value="Collagenase (Catalytic Domain)"/>
    <property type="match status" value="1"/>
</dbReference>
<evidence type="ECO:0000256" key="1">
    <source>
        <dbReference type="SAM" id="SignalP"/>
    </source>
</evidence>
<dbReference type="InterPro" id="IPR024079">
    <property type="entry name" value="MetalloPept_cat_dom_sf"/>
</dbReference>
<keyword evidence="1" id="KW-0732">Signal</keyword>
<dbReference type="OrthoDB" id="6475849at2759"/>
<dbReference type="GO" id="GO:0004222">
    <property type="term" value="F:metalloendopeptidase activity"/>
    <property type="evidence" value="ECO:0007669"/>
    <property type="project" value="InterPro"/>
</dbReference>
<dbReference type="Proteomes" id="UP000230423">
    <property type="component" value="Unassembled WGS sequence"/>
</dbReference>
<reference evidence="2 3" key="1">
    <citation type="submission" date="2015-09" db="EMBL/GenBank/DDBJ databases">
        <title>Draft genome of the parasitic nematode Teladorsagia circumcincta isolate WARC Sus (inbred).</title>
        <authorList>
            <person name="Mitreva M."/>
        </authorList>
    </citation>
    <scope>NUCLEOTIDE SEQUENCE [LARGE SCALE GENOMIC DNA]</scope>
    <source>
        <strain evidence="2 3">S</strain>
    </source>
</reference>
<gene>
    <name evidence="2" type="ORF">TELCIR_05340</name>
</gene>
<name>A0A2G9UR34_TELCI</name>